<sequence>MAWYWGHGSLVMQPREEFAYHPLVPRLADPDRCWARNCGLLRPEGNEITAPRGARKVLPQPDDQSNCSIIAARPVAKALITLRYKTYAFPLLPQTDVAETLPWYHLSGDEGRK</sequence>
<reference evidence="2" key="2">
    <citation type="submission" date="2017-12" db="EMBL/GenBank/DDBJ databases">
        <title>Genome sequence of the Bar-tailed Godwit (Limosa lapponica baueri).</title>
        <authorList>
            <person name="Lima N.C.B."/>
            <person name="Parody-Merino A.M."/>
            <person name="Battley P.F."/>
            <person name="Fidler A.E."/>
            <person name="Prosdocimi F."/>
        </authorList>
    </citation>
    <scope>NUCLEOTIDE SEQUENCE [LARGE SCALE GENOMIC DNA]</scope>
</reference>
<dbReference type="EMBL" id="KZ508580">
    <property type="protein sequence ID" value="PKU35042.1"/>
    <property type="molecule type" value="Genomic_DNA"/>
</dbReference>
<proteinExistence type="predicted"/>
<dbReference type="Proteomes" id="UP000233556">
    <property type="component" value="Unassembled WGS sequence"/>
</dbReference>
<keyword evidence="2" id="KW-1185">Reference proteome</keyword>
<organism evidence="1 2">
    <name type="scientific">Limosa lapponica baueri</name>
    <dbReference type="NCBI Taxonomy" id="1758121"/>
    <lineage>
        <taxon>Eukaryota</taxon>
        <taxon>Metazoa</taxon>
        <taxon>Chordata</taxon>
        <taxon>Craniata</taxon>
        <taxon>Vertebrata</taxon>
        <taxon>Euteleostomi</taxon>
        <taxon>Archelosauria</taxon>
        <taxon>Archosauria</taxon>
        <taxon>Dinosauria</taxon>
        <taxon>Saurischia</taxon>
        <taxon>Theropoda</taxon>
        <taxon>Coelurosauria</taxon>
        <taxon>Aves</taxon>
        <taxon>Neognathae</taxon>
        <taxon>Neoaves</taxon>
        <taxon>Charadriiformes</taxon>
        <taxon>Scolopacidae</taxon>
        <taxon>Limosa</taxon>
    </lineage>
</organism>
<evidence type="ECO:0000313" key="1">
    <source>
        <dbReference type="EMBL" id="PKU35042.1"/>
    </source>
</evidence>
<protein>
    <submittedName>
        <fullName evidence="1">Uncharacterized protein</fullName>
    </submittedName>
</protein>
<gene>
    <name evidence="1" type="ORF">llap_14655</name>
</gene>
<accession>A0A2I0TMN3</accession>
<evidence type="ECO:0000313" key="2">
    <source>
        <dbReference type="Proteomes" id="UP000233556"/>
    </source>
</evidence>
<dbReference type="AlphaFoldDB" id="A0A2I0TMN3"/>
<reference evidence="2" key="1">
    <citation type="submission" date="2017-11" db="EMBL/GenBank/DDBJ databases">
        <authorList>
            <person name="Lima N.C."/>
            <person name="Parody-Merino A.M."/>
            <person name="Battley P.F."/>
            <person name="Fidler A.E."/>
            <person name="Prosdocimi F."/>
        </authorList>
    </citation>
    <scope>NUCLEOTIDE SEQUENCE [LARGE SCALE GENOMIC DNA]</scope>
</reference>
<name>A0A2I0TMN3_LIMLA</name>